<feature type="region of interest" description="Disordered" evidence="2">
    <location>
        <begin position="160"/>
        <end position="198"/>
    </location>
</feature>
<feature type="coiled-coil region" evidence="1">
    <location>
        <begin position="27"/>
        <end position="61"/>
    </location>
</feature>
<keyword evidence="1" id="KW-0175">Coiled coil</keyword>
<feature type="compositionally biased region" description="Low complexity" evidence="2">
    <location>
        <begin position="183"/>
        <end position="198"/>
    </location>
</feature>
<dbReference type="EMBL" id="JAEQNB010000008">
    <property type="protein sequence ID" value="MBL0389006.1"/>
    <property type="molecule type" value="Genomic_DNA"/>
</dbReference>
<gene>
    <name evidence="3" type="ORF">JJB07_20655</name>
</gene>
<evidence type="ECO:0000313" key="3">
    <source>
        <dbReference type="EMBL" id="MBL0389006.1"/>
    </source>
</evidence>
<protein>
    <submittedName>
        <fullName evidence="3">Uncharacterized protein</fullName>
    </submittedName>
</protein>
<proteinExistence type="predicted"/>
<comment type="caution">
    <text evidence="3">The sequence shown here is derived from an EMBL/GenBank/DDBJ whole genome shotgun (WGS) entry which is preliminary data.</text>
</comment>
<evidence type="ECO:0000313" key="4">
    <source>
        <dbReference type="Proteomes" id="UP000602284"/>
    </source>
</evidence>
<dbReference type="Proteomes" id="UP000602284">
    <property type="component" value="Unassembled WGS sequence"/>
</dbReference>
<name>A0ABS1JFE3_9BACL</name>
<organism evidence="3 4">
    <name type="scientific">Tumebacillus amylolyticus</name>
    <dbReference type="NCBI Taxonomy" id="2801339"/>
    <lineage>
        <taxon>Bacteria</taxon>
        <taxon>Bacillati</taxon>
        <taxon>Bacillota</taxon>
        <taxon>Bacilli</taxon>
        <taxon>Bacillales</taxon>
        <taxon>Alicyclobacillaceae</taxon>
        <taxon>Tumebacillus</taxon>
    </lineage>
</organism>
<feature type="region of interest" description="Disordered" evidence="2">
    <location>
        <begin position="255"/>
        <end position="298"/>
    </location>
</feature>
<dbReference type="RefSeq" id="WP_201638009.1">
    <property type="nucleotide sequence ID" value="NZ_JAEQNB010000008.1"/>
</dbReference>
<feature type="compositionally biased region" description="Basic and acidic residues" evidence="2">
    <location>
        <begin position="266"/>
        <end position="298"/>
    </location>
</feature>
<evidence type="ECO:0000256" key="2">
    <source>
        <dbReference type="SAM" id="MobiDB-lite"/>
    </source>
</evidence>
<evidence type="ECO:0000256" key="1">
    <source>
        <dbReference type="SAM" id="Coils"/>
    </source>
</evidence>
<sequence>MEERPELKSGIFGLSPQKVSGYLRQLKHLQEIERIELENKVQQARAEQVRLRQERDELLLQQQLQAEQLYLQELLLSRANDVLHVMHQHTQAEIEGLHEQLEQKQVEHQRKVTNIELQTDHYNDVLNSMLQEFGATMHKFTSSSFELLDVLDNFQPESVTETVEPEGTAEEATEEVAEEKTATEVPASASSAQPAPAVPAAEIKHENVIQFKAKHQEPQVTAPPLQAKAAGAGSTDTNFAFWGNIGSYVSGSSEESESVSISSETPDWHHDETAPAEETPHLQPEREPEVAYEPVESRESSAVSSEILSIRNRYIVGKIAGADLHDANGRLLVSKGAKITEEVASLAEKAGSLPELILNMKLPEAGTDK</sequence>
<keyword evidence="4" id="KW-1185">Reference proteome</keyword>
<reference evidence="3 4" key="1">
    <citation type="submission" date="2021-01" db="EMBL/GenBank/DDBJ databases">
        <title>Tumebacillus sp. strain ITR2 16S ribosomal RNA gene Genome sequencing and assembly.</title>
        <authorList>
            <person name="Kang M."/>
        </authorList>
    </citation>
    <scope>NUCLEOTIDE SEQUENCE [LARGE SCALE GENOMIC DNA]</scope>
    <source>
        <strain evidence="3 4">ITR2</strain>
    </source>
</reference>
<feature type="compositionally biased region" description="Low complexity" evidence="2">
    <location>
        <begin position="255"/>
        <end position="264"/>
    </location>
</feature>
<accession>A0ABS1JFE3</accession>
<feature type="coiled-coil region" evidence="1">
    <location>
        <begin position="87"/>
        <end position="118"/>
    </location>
</feature>
<feature type="compositionally biased region" description="Acidic residues" evidence="2">
    <location>
        <begin position="163"/>
        <end position="177"/>
    </location>
</feature>